<dbReference type="Proteomes" id="UP000746747">
    <property type="component" value="Unassembled WGS sequence"/>
</dbReference>
<protein>
    <submittedName>
        <fullName evidence="2">Uncharacterized protein</fullName>
    </submittedName>
</protein>
<sequence length="159" mass="17366">MNKFSAKNILHVVEQLTEEQEEDSEGNTGKFSIDTTETTDNIICKPSTSNLSSVSQTSLDRASQSSGTTISQQIHQPLPFSAESLATPTLNHVAFTAMNLNCSERSSTPESRTPQSPLSVDSQSSHTKIPYSLSLFPTGLKNRNGIVFILIYDFVILNV</sequence>
<keyword evidence="3" id="KW-1185">Reference proteome</keyword>
<name>A0A8J2MR43_9BILA</name>
<evidence type="ECO:0000313" key="3">
    <source>
        <dbReference type="Proteomes" id="UP000746747"/>
    </source>
</evidence>
<organism evidence="2 3">
    <name type="scientific">Cercopithifilaria johnstoni</name>
    <dbReference type="NCBI Taxonomy" id="2874296"/>
    <lineage>
        <taxon>Eukaryota</taxon>
        <taxon>Metazoa</taxon>
        <taxon>Ecdysozoa</taxon>
        <taxon>Nematoda</taxon>
        <taxon>Chromadorea</taxon>
        <taxon>Rhabditida</taxon>
        <taxon>Spirurina</taxon>
        <taxon>Spiruromorpha</taxon>
        <taxon>Filarioidea</taxon>
        <taxon>Onchocercidae</taxon>
        <taxon>Cercopithifilaria</taxon>
    </lineage>
</organism>
<comment type="caution">
    <text evidence="2">The sequence shown here is derived from an EMBL/GenBank/DDBJ whole genome shotgun (WGS) entry which is preliminary data.</text>
</comment>
<dbReference type="AlphaFoldDB" id="A0A8J2MR43"/>
<dbReference type="EMBL" id="CAKAEH010001524">
    <property type="protein sequence ID" value="CAG9537170.1"/>
    <property type="molecule type" value="Genomic_DNA"/>
</dbReference>
<accession>A0A8J2MR43</accession>
<dbReference type="OrthoDB" id="5864060at2759"/>
<gene>
    <name evidence="2" type="ORF">CJOHNSTONI_LOCUS7017</name>
</gene>
<evidence type="ECO:0000256" key="1">
    <source>
        <dbReference type="SAM" id="MobiDB-lite"/>
    </source>
</evidence>
<feature type="region of interest" description="Disordered" evidence="1">
    <location>
        <begin position="104"/>
        <end position="125"/>
    </location>
</feature>
<evidence type="ECO:0000313" key="2">
    <source>
        <dbReference type="EMBL" id="CAG9537170.1"/>
    </source>
</evidence>
<reference evidence="2" key="1">
    <citation type="submission" date="2021-09" db="EMBL/GenBank/DDBJ databases">
        <authorList>
            <consortium name="Pathogen Informatics"/>
        </authorList>
    </citation>
    <scope>NUCLEOTIDE SEQUENCE</scope>
</reference>
<proteinExistence type="predicted"/>